<dbReference type="InterPro" id="IPR008284">
    <property type="entry name" value="MoCF_biosynth_CS"/>
</dbReference>
<evidence type="ECO:0000313" key="9">
    <source>
        <dbReference type="Proteomes" id="UP001204151"/>
    </source>
</evidence>
<keyword evidence="6" id="KW-0808">Transferase</keyword>
<gene>
    <name evidence="8" type="ORF">NX784_01870</name>
</gene>
<evidence type="ECO:0000256" key="6">
    <source>
        <dbReference type="RuleBase" id="RU365090"/>
    </source>
</evidence>
<organism evidence="8 9">
    <name type="scientific">Massilia pinisoli</name>
    <dbReference type="NCBI Taxonomy" id="1772194"/>
    <lineage>
        <taxon>Bacteria</taxon>
        <taxon>Pseudomonadati</taxon>
        <taxon>Pseudomonadota</taxon>
        <taxon>Betaproteobacteria</taxon>
        <taxon>Burkholderiales</taxon>
        <taxon>Oxalobacteraceae</taxon>
        <taxon>Telluria group</taxon>
        <taxon>Massilia</taxon>
    </lineage>
</organism>
<dbReference type="PANTHER" id="PTHR10192">
    <property type="entry name" value="MOLYBDOPTERIN BIOSYNTHESIS PROTEIN"/>
    <property type="match status" value="1"/>
</dbReference>
<sequence>MPVKEALDVLLAAARVVDGVEDVATLDANGRVLAADQVSGLSVPSADNTQMDGYAVRAADCATGAATLRVAQRIPAGTVGQKLEPGTAARIFTGALIPEGADAVVMQEQCEVNGDNVTVKHAPQPGEWIRRAGEDIVAGSVILPASTRLRSQELGLAASVGLASLPVRRRVRVAVFFTGDELAMPGEPLKPGAIYNSNRFTLRGLLENLGCDISDYGIVPDSLQATRDTLRAAAAQHDVIITSGGVSVGEEDHIKPAVEAEGRLNMWQIAVKPGKPLAFGEVDRADGNGAAYFLGLPGNPVSSFITFLLFVRPFLLRVQGVTGAVEPRAIPLRADFDWTKPDRRNEFLRARINDAGGLDLFANQGSGVLTSTVWADGLIDNPPGQAIAQGDIVRFIPFSALQY</sequence>
<dbReference type="RefSeq" id="WP_258815074.1">
    <property type="nucleotide sequence ID" value="NZ_JANUGW010000001.1"/>
</dbReference>
<evidence type="ECO:0000256" key="2">
    <source>
        <dbReference type="ARBA" id="ARBA00005046"/>
    </source>
</evidence>
<comment type="function">
    <text evidence="1 6">Catalyzes the insertion of molybdate into adenylated molybdopterin with the concomitant release of AMP.</text>
</comment>
<name>A0ABT1ZKB5_9BURK</name>
<dbReference type="PANTHER" id="PTHR10192:SF5">
    <property type="entry name" value="GEPHYRIN"/>
    <property type="match status" value="1"/>
</dbReference>
<evidence type="ECO:0000256" key="5">
    <source>
        <dbReference type="ARBA" id="ARBA00047317"/>
    </source>
</evidence>
<dbReference type="SUPFAM" id="SSF53218">
    <property type="entry name" value="Molybdenum cofactor biosynthesis proteins"/>
    <property type="match status" value="1"/>
</dbReference>
<reference evidence="8 9" key="1">
    <citation type="submission" date="2022-08" db="EMBL/GenBank/DDBJ databases">
        <title>Reclassification of Massilia species as members of the genera Telluria, Duganella, Pseudoduganella, Mokoshia gen. nov. and Zemynaea gen. nov. using orthogonal and non-orthogonal genome-based approaches.</title>
        <authorList>
            <person name="Bowman J.P."/>
        </authorList>
    </citation>
    <scope>NUCLEOTIDE SEQUENCE [LARGE SCALE GENOMIC DNA]</scope>
    <source>
        <strain evidence="8 9">JCM 31316</strain>
    </source>
</reference>
<comment type="catalytic activity">
    <reaction evidence="5">
        <text>adenylyl-molybdopterin + molybdate = Mo-molybdopterin + AMP + H(+)</text>
        <dbReference type="Rhea" id="RHEA:35047"/>
        <dbReference type="ChEBI" id="CHEBI:15378"/>
        <dbReference type="ChEBI" id="CHEBI:36264"/>
        <dbReference type="ChEBI" id="CHEBI:62727"/>
        <dbReference type="ChEBI" id="CHEBI:71302"/>
        <dbReference type="ChEBI" id="CHEBI:456215"/>
        <dbReference type="EC" id="2.10.1.1"/>
    </reaction>
</comment>
<dbReference type="InterPro" id="IPR001453">
    <property type="entry name" value="MoaB/Mog_dom"/>
</dbReference>
<dbReference type="InterPro" id="IPR005111">
    <property type="entry name" value="MoeA_C_domain_IV"/>
</dbReference>
<dbReference type="InterPro" id="IPR038987">
    <property type="entry name" value="MoeA-like"/>
</dbReference>
<dbReference type="SUPFAM" id="SSF63882">
    <property type="entry name" value="MoeA N-terminal region -like"/>
    <property type="match status" value="1"/>
</dbReference>
<dbReference type="Pfam" id="PF03454">
    <property type="entry name" value="MoeA_C"/>
    <property type="match status" value="1"/>
</dbReference>
<keyword evidence="6" id="KW-0500">Molybdenum</keyword>
<dbReference type="Gene3D" id="3.90.105.10">
    <property type="entry name" value="Molybdopterin biosynthesis moea protein, domain 2"/>
    <property type="match status" value="1"/>
</dbReference>
<evidence type="ECO:0000259" key="7">
    <source>
        <dbReference type="SMART" id="SM00852"/>
    </source>
</evidence>
<dbReference type="InterPro" id="IPR036135">
    <property type="entry name" value="MoeA_linker/N_sf"/>
</dbReference>
<dbReference type="EC" id="2.10.1.1" evidence="6"/>
<comment type="pathway">
    <text evidence="2 6">Cofactor biosynthesis; molybdopterin biosynthesis.</text>
</comment>
<dbReference type="NCBIfam" id="NF045515">
    <property type="entry name" value="Glp_gephyrin"/>
    <property type="match status" value="1"/>
</dbReference>
<dbReference type="Gene3D" id="3.40.980.10">
    <property type="entry name" value="MoaB/Mog-like domain"/>
    <property type="match status" value="1"/>
</dbReference>
<dbReference type="SUPFAM" id="SSF63867">
    <property type="entry name" value="MoeA C-terminal domain-like"/>
    <property type="match status" value="1"/>
</dbReference>
<dbReference type="Gene3D" id="2.40.340.10">
    <property type="entry name" value="MoeA, C-terminal, domain IV"/>
    <property type="match status" value="1"/>
</dbReference>
<dbReference type="InterPro" id="IPR036688">
    <property type="entry name" value="MoeA_C_domain_IV_sf"/>
</dbReference>
<dbReference type="Pfam" id="PF03453">
    <property type="entry name" value="MoeA_N"/>
    <property type="match status" value="1"/>
</dbReference>
<feature type="domain" description="MoaB/Mog" evidence="7">
    <location>
        <begin position="174"/>
        <end position="317"/>
    </location>
</feature>
<keyword evidence="6" id="KW-0479">Metal-binding</keyword>
<dbReference type="InterPro" id="IPR036425">
    <property type="entry name" value="MoaB/Mog-like_dom_sf"/>
</dbReference>
<dbReference type="Gene3D" id="2.170.190.11">
    <property type="entry name" value="Molybdopterin biosynthesis moea protein, domain 3"/>
    <property type="match status" value="1"/>
</dbReference>
<protein>
    <recommendedName>
        <fullName evidence="6">Molybdopterin molybdenumtransferase</fullName>
        <ecNumber evidence="6">2.10.1.1</ecNumber>
    </recommendedName>
</protein>
<keyword evidence="9" id="KW-1185">Reference proteome</keyword>
<accession>A0ABT1ZKB5</accession>
<evidence type="ECO:0000256" key="4">
    <source>
        <dbReference type="ARBA" id="ARBA00023150"/>
    </source>
</evidence>
<dbReference type="SMART" id="SM00852">
    <property type="entry name" value="MoCF_biosynth"/>
    <property type="match status" value="1"/>
</dbReference>
<dbReference type="NCBIfam" id="TIGR00177">
    <property type="entry name" value="molyb_syn"/>
    <property type="match status" value="1"/>
</dbReference>
<comment type="similarity">
    <text evidence="3 6">Belongs to the MoeA family.</text>
</comment>
<dbReference type="Proteomes" id="UP001204151">
    <property type="component" value="Unassembled WGS sequence"/>
</dbReference>
<evidence type="ECO:0000256" key="1">
    <source>
        <dbReference type="ARBA" id="ARBA00002901"/>
    </source>
</evidence>
<keyword evidence="4 6" id="KW-0501">Molybdenum cofactor biosynthesis</keyword>
<keyword evidence="6" id="KW-0460">Magnesium</keyword>
<dbReference type="CDD" id="cd00887">
    <property type="entry name" value="MoeA"/>
    <property type="match status" value="1"/>
</dbReference>
<evidence type="ECO:0000313" key="8">
    <source>
        <dbReference type="EMBL" id="MCS0580331.1"/>
    </source>
</evidence>
<comment type="cofactor">
    <cofactor evidence="6">
        <name>Mg(2+)</name>
        <dbReference type="ChEBI" id="CHEBI:18420"/>
    </cofactor>
</comment>
<dbReference type="PROSITE" id="PS01079">
    <property type="entry name" value="MOCF_BIOSYNTHESIS_2"/>
    <property type="match status" value="1"/>
</dbReference>
<evidence type="ECO:0000256" key="3">
    <source>
        <dbReference type="ARBA" id="ARBA00010763"/>
    </source>
</evidence>
<dbReference type="EMBL" id="JANUGW010000001">
    <property type="protein sequence ID" value="MCS0580331.1"/>
    <property type="molecule type" value="Genomic_DNA"/>
</dbReference>
<dbReference type="Pfam" id="PF00994">
    <property type="entry name" value="MoCF_biosynth"/>
    <property type="match status" value="1"/>
</dbReference>
<comment type="caution">
    <text evidence="8">The sequence shown here is derived from an EMBL/GenBank/DDBJ whole genome shotgun (WGS) entry which is preliminary data.</text>
</comment>
<proteinExistence type="inferred from homology"/>
<dbReference type="InterPro" id="IPR005110">
    <property type="entry name" value="MoeA_linker/N"/>
</dbReference>